<organism evidence="2 3">
    <name type="scientific">Lysobacter koreensis</name>
    <dbReference type="NCBI Taxonomy" id="266122"/>
    <lineage>
        <taxon>Bacteria</taxon>
        <taxon>Pseudomonadati</taxon>
        <taxon>Pseudomonadota</taxon>
        <taxon>Gammaproteobacteria</taxon>
        <taxon>Lysobacterales</taxon>
        <taxon>Lysobacteraceae</taxon>
        <taxon>Lysobacter</taxon>
    </lineage>
</organism>
<evidence type="ECO:0000313" key="3">
    <source>
        <dbReference type="Proteomes" id="UP001597090"/>
    </source>
</evidence>
<dbReference type="InterPro" id="IPR029068">
    <property type="entry name" value="Glyas_Bleomycin-R_OHBP_Dase"/>
</dbReference>
<sequence>MTEPTTRFHVHIHVADLDANLRFYSQLFGAQPTVRKHDYAKWMLDDPRVNFAISTDKDGALGIAHLGLQAESEQSLAAIGARLQAADAVSLAETGTTCCYARSDKFWAQDPQGVQWESFHTHGDATTYYADPAGSAVERDSCCGPATASCATACSVPPAAQVTSNAAACCG</sequence>
<dbReference type="Pfam" id="PF00903">
    <property type="entry name" value="Glyoxalase"/>
    <property type="match status" value="1"/>
</dbReference>
<dbReference type="Gene3D" id="3.10.180.10">
    <property type="entry name" value="2,3-Dihydroxybiphenyl 1,2-Dioxygenase, domain 1"/>
    <property type="match status" value="1"/>
</dbReference>
<dbReference type="PANTHER" id="PTHR41294:SF1">
    <property type="entry name" value="CADMIUM-INDUCED PROTEIN CADI"/>
    <property type="match status" value="1"/>
</dbReference>
<proteinExistence type="predicted"/>
<dbReference type="InterPro" id="IPR037523">
    <property type="entry name" value="VOC_core"/>
</dbReference>
<dbReference type="EMBL" id="JBHTIH010000003">
    <property type="protein sequence ID" value="MFD0739307.1"/>
    <property type="molecule type" value="Genomic_DNA"/>
</dbReference>
<name>A0ABW2YS51_9GAMM</name>
<dbReference type="InterPro" id="IPR049789">
    <property type="entry name" value="ArsI/CadI-like"/>
</dbReference>
<reference evidence="3" key="1">
    <citation type="journal article" date="2019" name="Int. J. Syst. Evol. Microbiol.">
        <title>The Global Catalogue of Microorganisms (GCM) 10K type strain sequencing project: providing services to taxonomists for standard genome sequencing and annotation.</title>
        <authorList>
            <consortium name="The Broad Institute Genomics Platform"/>
            <consortium name="The Broad Institute Genome Sequencing Center for Infectious Disease"/>
            <person name="Wu L."/>
            <person name="Ma J."/>
        </authorList>
    </citation>
    <scope>NUCLEOTIDE SEQUENCE [LARGE SCALE GENOMIC DNA]</scope>
    <source>
        <strain evidence="3">CCUG 55491</strain>
    </source>
</reference>
<keyword evidence="3" id="KW-1185">Reference proteome</keyword>
<dbReference type="NCBIfam" id="NF041414">
    <property type="entry name" value="ArsI_CadI_VOC"/>
    <property type="match status" value="1"/>
</dbReference>
<dbReference type="Proteomes" id="UP001597090">
    <property type="component" value="Unassembled WGS sequence"/>
</dbReference>
<accession>A0ABW2YS51</accession>
<dbReference type="InterPro" id="IPR004360">
    <property type="entry name" value="Glyas_Fos-R_dOase_dom"/>
</dbReference>
<dbReference type="PANTHER" id="PTHR41294">
    <property type="entry name" value="CADMIUM-INDUCED PROTEIN CADI"/>
    <property type="match status" value="1"/>
</dbReference>
<feature type="domain" description="VOC" evidence="1">
    <location>
        <begin position="6"/>
        <end position="121"/>
    </location>
</feature>
<dbReference type="PROSITE" id="PS51819">
    <property type="entry name" value="VOC"/>
    <property type="match status" value="1"/>
</dbReference>
<dbReference type="RefSeq" id="WP_386812308.1">
    <property type="nucleotide sequence ID" value="NZ_JBHTIH010000003.1"/>
</dbReference>
<dbReference type="InterPro" id="IPR052393">
    <property type="entry name" value="Cadmium-induced_rsp"/>
</dbReference>
<gene>
    <name evidence="2" type="ORF">ACFQZQ_08450</name>
</gene>
<comment type="caution">
    <text evidence="2">The sequence shown here is derived from an EMBL/GenBank/DDBJ whole genome shotgun (WGS) entry which is preliminary data.</text>
</comment>
<evidence type="ECO:0000313" key="2">
    <source>
        <dbReference type="EMBL" id="MFD0739307.1"/>
    </source>
</evidence>
<dbReference type="SUPFAM" id="SSF54593">
    <property type="entry name" value="Glyoxalase/Bleomycin resistance protein/Dihydroxybiphenyl dioxygenase"/>
    <property type="match status" value="1"/>
</dbReference>
<protein>
    <submittedName>
        <fullName evidence="2">ArsI/CadI family heavy metal resistance metalloenzyme</fullName>
    </submittedName>
</protein>
<evidence type="ECO:0000259" key="1">
    <source>
        <dbReference type="PROSITE" id="PS51819"/>
    </source>
</evidence>